<feature type="binding site" evidence="8">
    <location>
        <begin position="201"/>
        <end position="208"/>
    </location>
    <ligand>
        <name>ATP</name>
        <dbReference type="ChEBI" id="CHEBI:30616"/>
    </ligand>
</feature>
<dbReference type="SMART" id="SM00242">
    <property type="entry name" value="MYSc"/>
    <property type="match status" value="1"/>
</dbReference>
<dbReference type="RefSeq" id="XP_029737361.1">
    <property type="nucleotide sequence ID" value="XM_029886130.1"/>
</dbReference>
<dbReference type="EMBL" id="SRRM01000020">
    <property type="protein sequence ID" value="TKY85376.1"/>
    <property type="molecule type" value="Genomic_DNA"/>
</dbReference>
<evidence type="ECO:0000256" key="1">
    <source>
        <dbReference type="ARBA" id="ARBA00008314"/>
    </source>
</evidence>
<evidence type="ECO:0000259" key="11">
    <source>
        <dbReference type="PROSITE" id="PS51456"/>
    </source>
</evidence>
<comment type="similarity">
    <text evidence="1 8">Belongs to the TRAFAC class myosin-kinesin ATPase superfamily. Myosin family.</text>
</comment>
<dbReference type="InterPro" id="IPR036961">
    <property type="entry name" value="Kinesin_motor_dom_sf"/>
</dbReference>
<evidence type="ECO:0000256" key="7">
    <source>
        <dbReference type="ARBA" id="ARBA00023203"/>
    </source>
</evidence>
<evidence type="ECO:0000256" key="3">
    <source>
        <dbReference type="ARBA" id="ARBA00022840"/>
    </source>
</evidence>
<sequence>MVDVVRTKSNLFRPSHRASPSVEANNAAQLAAAMPRPSRGVGQSASDAASAAEFASKKYVWIPDPNVGYISAWVIKEEGETSLCALQDGSNRTVPTFELSKMNPPKFDKVEDIADLTFLNEASVVHNLRQRYFSSLIYTYSGLFLVAVNPYHSLPIYTDAIVAAYKGRRREENAPHVFALADEAMRNMIDNRENQSLLITGESGAGKTENTKKVIQYLAAIAADPTAHSSQSPANTLTASSSREVLDRINGVEPVAAKRLGLLERQILQANPILEAFGNAQTIRNNNSSRFGKFVRIEFTSVGAIAGANIDWYLLEKSRVAIRSENERSFHIFYQLLRGGEPELKQKLLLTSSPEDYAYLKGTRKDVEGVDDPAEWKLLRNALDTVGFTPEEQLNLFRVAAAILQLGNIQLATDRSEQARITNMPQVEKICHVLGLPEQEFSKALLRPRVKAGREWVTSSRTMRQVSEEMAALSKTLYEKAFGWLVDRINKALDRPTSKSSFIGVLDIAGFEIFDVNSFEQLCINYTNEKLQQFFNHHMFVLEQEEYARENIEWDFVNFGLDLQPTIDLIESTTPIGILSCLDEECIMPKATDSTFTEKLNRIWGTNRDGSAIDAAGAAMAAEKGLAHGSTKYGRTRFAQGFVVKHYAGDVEYRTDGWLDKNKDPLNDNLTRVMSESNDRFIASLFAEYAEVDEESSLASAPKRRVKRGAFRTVGQRHKEQLNSLMGQLSSTQPHFVRCIVPNPEKKPGKMDVPLVLEQLRCNGVLEGIRIARLGYPNRLLFSEFRNRYEVLTPGIIPPGYMDGRKACQRMVEALELDKSTFKVGTSKIFFKAGVLAEMEERRDTHLYDIFSRFGAACRMYTARRQMKKILNRAAAVRTVQRNARLYVELREWPWWQLYTRVRPLLTATRHDEELKRKQLELAMVTERAERDQKEREALETLKFQLETEKRKIEEQLESERTLLLDKDQLLARSKERESALEDDLAALQGDVDLLEGQLEKAMATQKATEQAHSELKSAFDQAADHLLRLEAEQRAWKEKEDTFMRDLSKHSTNADQFRSERQAFAAERDELSRKLQEKEQDVDRAHKRMLAAVQEVEVKLLAEAKSREEEQKRASQLEDQTRQSSYQLSELQRLASSHEARVQDKEREVNQLQKQVSDLSREREALTKQLSDLNLKLDTLAFDVKSAKDEHAKTNQAKAALQKELDETRRLMEAKSSEDVKTKEIHRMKEQELQTLREQMASVQKELSETKHSSLEQISALRAEISAAQKEAKSHGAARQDAEAQVRDAEVRVRDADAKIAAAEKAKREAEAQLQEAQSKSAVINRGLAEALKNKDSLEKQLQASATKHQDLEDALLELERRETNWKHKADQVAVELSAESKRRDLLEQAHKQAERNANSLQQLVAGKDKEISGLKHELTLAQQEMRKLQSMQNKTIVEHVHVLEEAKKYTDRQLQDAQAKLQELAHYTKTLEKSKTRLANENEDLTRELTRLQRANGGVAAASPTISNGLRGAVTTYGNVAPSSAANGSDTKSLKKLEDKVAELTSSLRQAQQQRDEAMSNARRKDLQADEMVSRARRQYEQHVQELERQLKNSQIARSTTMTNLEELILAGHGSPQATGGSSDGLRHQILDELRRGHEELEQDIAAKSDLLRSHKGGAGGVATNGSAAHQPARGSSSYYVYGNDAKPRNGHSNGSSSSSSSGSTHELESKLAEMTRAYQDSLTSQRASQVHMTQLVTQIRDLQAGLDESELKYDQLAAAYQSLIQEAGVDESMISSLQHTLEKYKSQADKHMENWRRTTMELEKHTASLRGAGGRTRTGSSLGDVMGSPTRSALSMR</sequence>
<keyword evidence="14" id="KW-1185">Reference proteome</keyword>
<proteinExistence type="inferred from homology"/>
<evidence type="ECO:0000259" key="12">
    <source>
        <dbReference type="PROSITE" id="PS51844"/>
    </source>
</evidence>
<dbReference type="FunFam" id="3.40.850.10:FF:000101">
    <property type="entry name" value="Slow myosin heavy chain 2"/>
    <property type="match status" value="1"/>
</dbReference>
<dbReference type="Gene3D" id="1.20.5.4820">
    <property type="match status" value="1"/>
</dbReference>
<dbReference type="OrthoDB" id="6108017at2759"/>
<dbReference type="GeneID" id="40728433"/>
<feature type="region of interest" description="Disordered" evidence="10">
    <location>
        <begin position="1"/>
        <end position="22"/>
    </location>
</feature>
<keyword evidence="4 9" id="KW-0175">Coiled coil</keyword>
<dbReference type="InterPro" id="IPR004009">
    <property type="entry name" value="SH3_Myosin"/>
</dbReference>
<dbReference type="PANTHER" id="PTHR13140">
    <property type="entry name" value="MYOSIN"/>
    <property type="match status" value="1"/>
</dbReference>
<dbReference type="InterPro" id="IPR008989">
    <property type="entry name" value="Myosin_S1_N"/>
</dbReference>
<dbReference type="PRINTS" id="PR00193">
    <property type="entry name" value="MYOSINHEAVY"/>
</dbReference>
<dbReference type="GO" id="GO:0016459">
    <property type="term" value="C:myosin complex"/>
    <property type="evidence" value="ECO:0007669"/>
    <property type="project" value="UniProtKB-KW"/>
</dbReference>
<dbReference type="GO" id="GO:0016020">
    <property type="term" value="C:membrane"/>
    <property type="evidence" value="ECO:0007669"/>
    <property type="project" value="TreeGrafter"/>
</dbReference>
<feature type="compositionally biased region" description="Polar residues" evidence="10">
    <location>
        <begin position="1666"/>
        <end position="1681"/>
    </location>
</feature>
<evidence type="ECO:0000256" key="6">
    <source>
        <dbReference type="ARBA" id="ARBA00023175"/>
    </source>
</evidence>
<gene>
    <name evidence="13" type="ORF">EX895_005538</name>
</gene>
<name>A0A4U7KN98_9BASI</name>
<keyword evidence="6 8" id="KW-0505">Motor protein</keyword>
<dbReference type="InterPro" id="IPR001609">
    <property type="entry name" value="Myosin_head_motor_dom-like"/>
</dbReference>
<evidence type="ECO:0000313" key="14">
    <source>
        <dbReference type="Proteomes" id="UP000306050"/>
    </source>
</evidence>
<dbReference type="Gene3D" id="1.20.5.340">
    <property type="match status" value="1"/>
</dbReference>
<dbReference type="SUPFAM" id="SSF52540">
    <property type="entry name" value="P-loop containing nucleoside triphosphate hydrolases"/>
    <property type="match status" value="1"/>
</dbReference>
<dbReference type="Gene3D" id="1.20.120.720">
    <property type="entry name" value="Myosin VI head, motor domain, U50 subdomain"/>
    <property type="match status" value="1"/>
</dbReference>
<dbReference type="InterPro" id="IPR027417">
    <property type="entry name" value="P-loop_NTPase"/>
</dbReference>
<evidence type="ECO:0000313" key="13">
    <source>
        <dbReference type="EMBL" id="TKY85376.1"/>
    </source>
</evidence>
<evidence type="ECO:0000256" key="10">
    <source>
        <dbReference type="SAM" id="MobiDB-lite"/>
    </source>
</evidence>
<dbReference type="Gene3D" id="1.10.287.1490">
    <property type="match status" value="1"/>
</dbReference>
<dbReference type="Pfam" id="PF00063">
    <property type="entry name" value="Myosin_head"/>
    <property type="match status" value="1"/>
</dbReference>
<dbReference type="Gene3D" id="1.10.10.820">
    <property type="match status" value="1"/>
</dbReference>
<dbReference type="SUPFAM" id="SSF57997">
    <property type="entry name" value="Tropomyosin"/>
    <property type="match status" value="1"/>
</dbReference>
<evidence type="ECO:0000256" key="8">
    <source>
        <dbReference type="PROSITE-ProRule" id="PRU00782"/>
    </source>
</evidence>
<evidence type="ECO:0000256" key="4">
    <source>
        <dbReference type="ARBA" id="ARBA00023054"/>
    </source>
</evidence>
<feature type="region of interest" description="Disordered" evidence="10">
    <location>
        <begin position="1659"/>
        <end position="1712"/>
    </location>
</feature>
<accession>A0A4U7KN98</accession>
<protein>
    <recommendedName>
        <fullName evidence="15">Myosin motor domain-containing protein</fullName>
    </recommendedName>
</protein>
<dbReference type="KEGG" id="sgra:EX895_005538"/>
<dbReference type="GO" id="GO:0007015">
    <property type="term" value="P:actin filament organization"/>
    <property type="evidence" value="ECO:0007669"/>
    <property type="project" value="TreeGrafter"/>
</dbReference>
<organism evidence="13 14">
    <name type="scientific">Sporisorium graminicola</name>
    <dbReference type="NCBI Taxonomy" id="280036"/>
    <lineage>
        <taxon>Eukaryota</taxon>
        <taxon>Fungi</taxon>
        <taxon>Dikarya</taxon>
        <taxon>Basidiomycota</taxon>
        <taxon>Ustilaginomycotina</taxon>
        <taxon>Ustilaginomycetes</taxon>
        <taxon>Ustilaginales</taxon>
        <taxon>Ustilaginaceae</taxon>
        <taxon>Sporisorium</taxon>
    </lineage>
</organism>
<feature type="domain" description="Myosin N-terminal SH3-like" evidence="12">
    <location>
        <begin position="55"/>
        <end position="104"/>
    </location>
</feature>
<evidence type="ECO:0000256" key="2">
    <source>
        <dbReference type="ARBA" id="ARBA00022741"/>
    </source>
</evidence>
<dbReference type="PROSITE" id="PS51844">
    <property type="entry name" value="SH3_LIKE"/>
    <property type="match status" value="1"/>
</dbReference>
<feature type="domain" description="Myosin motor" evidence="11">
    <location>
        <begin position="108"/>
        <end position="844"/>
    </location>
</feature>
<dbReference type="Proteomes" id="UP000306050">
    <property type="component" value="Chromosome SGRAM_7"/>
</dbReference>
<dbReference type="Pfam" id="PF02736">
    <property type="entry name" value="Myosin_N"/>
    <property type="match status" value="1"/>
</dbReference>
<dbReference type="FunFam" id="1.20.5.4820:FF:000002">
    <property type="entry name" value="Myosin heavy chain 10"/>
    <property type="match status" value="1"/>
</dbReference>
<feature type="region of interest" description="Disordered" evidence="10">
    <location>
        <begin position="1811"/>
        <end position="1840"/>
    </location>
</feature>
<comment type="caution">
    <text evidence="13">The sequence shown here is derived from an EMBL/GenBank/DDBJ whole genome shotgun (WGS) entry which is preliminary data.</text>
</comment>
<feature type="coiled-coil region" evidence="9">
    <location>
        <begin position="915"/>
        <end position="1005"/>
    </location>
</feature>
<feature type="region of interest" description="Disordered" evidence="10">
    <location>
        <begin position="1106"/>
        <end position="1156"/>
    </location>
</feature>
<feature type="coiled-coil region" evidence="9">
    <location>
        <begin position="1742"/>
        <end position="1797"/>
    </location>
</feature>
<dbReference type="PROSITE" id="PS51456">
    <property type="entry name" value="MYOSIN_MOTOR"/>
    <property type="match status" value="1"/>
</dbReference>
<evidence type="ECO:0008006" key="15">
    <source>
        <dbReference type="Google" id="ProtNLM"/>
    </source>
</evidence>
<feature type="compositionally biased region" description="Low complexity" evidence="10">
    <location>
        <begin position="1693"/>
        <end position="1706"/>
    </location>
</feature>
<dbReference type="Gene3D" id="3.40.850.10">
    <property type="entry name" value="Kinesin motor domain"/>
    <property type="match status" value="1"/>
</dbReference>
<evidence type="ECO:0000256" key="9">
    <source>
        <dbReference type="SAM" id="Coils"/>
    </source>
</evidence>
<dbReference type="FunFam" id="1.10.10.820:FF:000001">
    <property type="entry name" value="Myosin heavy chain"/>
    <property type="match status" value="1"/>
</dbReference>
<feature type="compositionally biased region" description="Basic and acidic residues" evidence="10">
    <location>
        <begin position="1137"/>
        <end position="1150"/>
    </location>
</feature>
<reference evidence="13 14" key="1">
    <citation type="submission" date="2019-05" db="EMBL/GenBank/DDBJ databases">
        <title>Sporisorium graminicola CBS 10092 draft sequencing and annotation.</title>
        <authorList>
            <person name="Solano-Gonzalez S."/>
            <person name="Caddick M.X."/>
            <person name="Darby A."/>
        </authorList>
    </citation>
    <scope>NUCLEOTIDE SEQUENCE [LARGE SCALE GENOMIC DNA]</scope>
    <source>
        <strain evidence="13 14">CBS 10092</strain>
    </source>
</reference>
<feature type="compositionally biased region" description="Basic and acidic residues" evidence="10">
    <location>
        <begin position="1106"/>
        <end position="1122"/>
    </location>
</feature>
<keyword evidence="2 8" id="KW-0547">Nucleotide-binding</keyword>
<dbReference type="GO" id="GO:0005737">
    <property type="term" value="C:cytoplasm"/>
    <property type="evidence" value="ECO:0007669"/>
    <property type="project" value="TreeGrafter"/>
</dbReference>
<keyword evidence="5 8" id="KW-0518">Myosin</keyword>
<dbReference type="Gene3D" id="2.30.30.360">
    <property type="entry name" value="Myosin S1 fragment, N-terminal"/>
    <property type="match status" value="1"/>
</dbReference>
<evidence type="ECO:0000256" key="5">
    <source>
        <dbReference type="ARBA" id="ARBA00023123"/>
    </source>
</evidence>
<dbReference type="GO" id="GO:0005524">
    <property type="term" value="F:ATP binding"/>
    <property type="evidence" value="ECO:0007669"/>
    <property type="project" value="UniProtKB-UniRule"/>
</dbReference>
<dbReference type="Gene3D" id="1.20.58.530">
    <property type="match status" value="1"/>
</dbReference>
<dbReference type="CDD" id="cd01377">
    <property type="entry name" value="MYSc_class_II"/>
    <property type="match status" value="1"/>
</dbReference>
<dbReference type="GO" id="GO:0000146">
    <property type="term" value="F:microfilament motor activity"/>
    <property type="evidence" value="ECO:0007669"/>
    <property type="project" value="TreeGrafter"/>
</dbReference>
<feature type="coiled-coil region" evidence="9">
    <location>
        <begin position="1536"/>
        <end position="1599"/>
    </location>
</feature>
<keyword evidence="7 8" id="KW-0009">Actin-binding</keyword>
<keyword evidence="3 8" id="KW-0067">ATP-binding</keyword>
<dbReference type="GO" id="GO:0051015">
    <property type="term" value="F:actin filament binding"/>
    <property type="evidence" value="ECO:0007669"/>
    <property type="project" value="InterPro"/>
</dbReference>
<dbReference type="PANTHER" id="PTHR13140:SF857">
    <property type="entry name" value="MYOSIN-11"/>
    <property type="match status" value="1"/>
</dbReference>
<feature type="region of interest" description="Actin-binding" evidence="8">
    <location>
        <begin position="722"/>
        <end position="744"/>
    </location>
</feature>
<feature type="coiled-coil region" evidence="9">
    <location>
        <begin position="1466"/>
        <end position="1497"/>
    </location>
</feature>